<dbReference type="FunFam" id="2.40.50.140:FF:000279">
    <property type="entry name" value="rRNA biogenesis protein rrp5"/>
    <property type="match status" value="1"/>
</dbReference>
<dbReference type="FunFam" id="2.40.50.140:FF:000103">
    <property type="entry name" value="protein RRP5 homolog"/>
    <property type="match status" value="3"/>
</dbReference>
<feature type="domain" description="S1 motif" evidence="11">
    <location>
        <begin position="461"/>
        <end position="536"/>
    </location>
</feature>
<dbReference type="InterPro" id="IPR012340">
    <property type="entry name" value="NA-bd_OB-fold"/>
</dbReference>
<keyword evidence="2" id="KW-0690">Ribosome biogenesis</keyword>
<dbReference type="SMART" id="SM00316">
    <property type="entry name" value="S1"/>
    <property type="match status" value="12"/>
</dbReference>
<dbReference type="InterPro" id="IPR055430">
    <property type="entry name" value="HAT_Syf1_CNRKL1_C"/>
</dbReference>
<feature type="region of interest" description="Disordered" evidence="10">
    <location>
        <begin position="1"/>
        <end position="81"/>
    </location>
</feature>
<evidence type="ECO:0000256" key="3">
    <source>
        <dbReference type="ARBA" id="ARBA00022552"/>
    </source>
</evidence>
<feature type="domain" description="S1 motif" evidence="11">
    <location>
        <begin position="158"/>
        <end position="253"/>
    </location>
</feature>
<dbReference type="Pfam" id="PF24685">
    <property type="entry name" value="OB_RRP5_4th"/>
    <property type="match status" value="1"/>
</dbReference>
<organism evidence="12 13">
    <name type="scientific">Tothia fuscella</name>
    <dbReference type="NCBI Taxonomy" id="1048955"/>
    <lineage>
        <taxon>Eukaryota</taxon>
        <taxon>Fungi</taxon>
        <taxon>Dikarya</taxon>
        <taxon>Ascomycota</taxon>
        <taxon>Pezizomycotina</taxon>
        <taxon>Dothideomycetes</taxon>
        <taxon>Pleosporomycetidae</taxon>
        <taxon>Venturiales</taxon>
        <taxon>Cylindrosympodiaceae</taxon>
        <taxon>Tothia</taxon>
    </lineage>
</organism>
<evidence type="ECO:0000256" key="1">
    <source>
        <dbReference type="ARBA" id="ARBA00004604"/>
    </source>
</evidence>
<feature type="domain" description="S1 motif" evidence="11">
    <location>
        <begin position="1134"/>
        <end position="1207"/>
    </location>
</feature>
<name>A0A9P4NKX3_9PEZI</name>
<dbReference type="PANTHER" id="PTHR23270:SF10">
    <property type="entry name" value="PROTEIN RRP5 HOMOLOG"/>
    <property type="match status" value="1"/>
</dbReference>
<dbReference type="GO" id="GO:0006364">
    <property type="term" value="P:rRNA processing"/>
    <property type="evidence" value="ECO:0007669"/>
    <property type="project" value="UniProtKB-KW"/>
</dbReference>
<feature type="domain" description="S1 motif" evidence="11">
    <location>
        <begin position="735"/>
        <end position="808"/>
    </location>
</feature>
<feature type="compositionally biased region" description="Basic and acidic residues" evidence="10">
    <location>
        <begin position="20"/>
        <end position="69"/>
    </location>
</feature>
<evidence type="ECO:0000256" key="6">
    <source>
        <dbReference type="ARBA" id="ARBA00023242"/>
    </source>
</evidence>
<dbReference type="InterPro" id="IPR057302">
    <property type="entry name" value="Rrp5_S1"/>
</dbReference>
<evidence type="ECO:0000256" key="9">
    <source>
        <dbReference type="ARBA" id="ARBA00076674"/>
    </source>
</evidence>
<dbReference type="Gene3D" id="1.25.40.10">
    <property type="entry name" value="Tetratricopeptide repeat domain"/>
    <property type="match status" value="2"/>
</dbReference>
<evidence type="ECO:0000259" key="11">
    <source>
        <dbReference type="PROSITE" id="PS50126"/>
    </source>
</evidence>
<dbReference type="OrthoDB" id="412781at2759"/>
<dbReference type="GO" id="GO:0003723">
    <property type="term" value="F:RNA binding"/>
    <property type="evidence" value="ECO:0007669"/>
    <property type="project" value="TreeGrafter"/>
</dbReference>
<dbReference type="Pfam" id="PF23231">
    <property type="entry name" value="HAT_Syf1_CNRKL1_C"/>
    <property type="match status" value="1"/>
</dbReference>
<evidence type="ECO:0000313" key="13">
    <source>
        <dbReference type="Proteomes" id="UP000800235"/>
    </source>
</evidence>
<feature type="domain" description="S1 motif" evidence="11">
    <location>
        <begin position="830"/>
        <end position="901"/>
    </location>
</feature>
<keyword evidence="5" id="KW-0677">Repeat</keyword>
<dbReference type="InterPro" id="IPR003029">
    <property type="entry name" value="S1_domain"/>
</dbReference>
<feature type="domain" description="S1 motif" evidence="11">
    <location>
        <begin position="553"/>
        <end position="627"/>
    </location>
</feature>
<feature type="region of interest" description="Disordered" evidence="10">
    <location>
        <begin position="99"/>
        <end position="141"/>
    </location>
</feature>
<dbReference type="Proteomes" id="UP000800235">
    <property type="component" value="Unassembled WGS sequence"/>
</dbReference>
<dbReference type="CDD" id="cd05693">
    <property type="entry name" value="S1_Rrp5_repeat_hs1_sc1"/>
    <property type="match status" value="1"/>
</dbReference>
<accession>A0A9P4NKX3</accession>
<evidence type="ECO:0000256" key="10">
    <source>
        <dbReference type="SAM" id="MobiDB-lite"/>
    </source>
</evidence>
<reference evidence="12" key="1">
    <citation type="journal article" date="2020" name="Stud. Mycol.">
        <title>101 Dothideomycetes genomes: a test case for predicting lifestyles and emergence of pathogens.</title>
        <authorList>
            <person name="Haridas S."/>
            <person name="Albert R."/>
            <person name="Binder M."/>
            <person name="Bloem J."/>
            <person name="Labutti K."/>
            <person name="Salamov A."/>
            <person name="Andreopoulos B."/>
            <person name="Baker S."/>
            <person name="Barry K."/>
            <person name="Bills G."/>
            <person name="Bluhm B."/>
            <person name="Cannon C."/>
            <person name="Castanera R."/>
            <person name="Culley D."/>
            <person name="Daum C."/>
            <person name="Ezra D."/>
            <person name="Gonzalez J."/>
            <person name="Henrissat B."/>
            <person name="Kuo A."/>
            <person name="Liang C."/>
            <person name="Lipzen A."/>
            <person name="Lutzoni F."/>
            <person name="Magnuson J."/>
            <person name="Mondo S."/>
            <person name="Nolan M."/>
            <person name="Ohm R."/>
            <person name="Pangilinan J."/>
            <person name="Park H.-J."/>
            <person name="Ramirez L."/>
            <person name="Alfaro M."/>
            <person name="Sun H."/>
            <person name="Tritt A."/>
            <person name="Yoshinaga Y."/>
            <person name="Zwiers L.-H."/>
            <person name="Turgeon B."/>
            <person name="Goodwin S."/>
            <person name="Spatafora J."/>
            <person name="Crous P."/>
            <person name="Grigoriev I."/>
        </authorList>
    </citation>
    <scope>NUCLEOTIDE SEQUENCE</scope>
    <source>
        <strain evidence="12">CBS 130266</strain>
    </source>
</reference>
<evidence type="ECO:0000256" key="8">
    <source>
        <dbReference type="ARBA" id="ARBA00073619"/>
    </source>
</evidence>
<keyword evidence="4" id="KW-0597">Phosphoprotein</keyword>
<dbReference type="SUPFAM" id="SSF48452">
    <property type="entry name" value="TPR-like"/>
    <property type="match status" value="1"/>
</dbReference>
<dbReference type="PANTHER" id="PTHR23270">
    <property type="entry name" value="PROGRAMMED CELL DEATH PROTEIN 11 PRE-RRNA PROCESSING PROTEIN RRP5"/>
    <property type="match status" value="1"/>
</dbReference>
<comment type="function">
    <text evidence="7">Involved in the biogenesis of rRNA. Required for the formation of 18S and 5.8S rRNA.</text>
</comment>
<dbReference type="Pfam" id="PF00575">
    <property type="entry name" value="S1"/>
    <property type="match status" value="3"/>
</dbReference>
<dbReference type="FunFam" id="2.40.50.140:FF:000155">
    <property type="entry name" value="rRNA biogenesis protein RRP5"/>
    <property type="match status" value="1"/>
</dbReference>
<comment type="caution">
    <text evidence="12">The sequence shown here is derived from an EMBL/GenBank/DDBJ whole genome shotgun (WGS) entry which is preliminary data.</text>
</comment>
<dbReference type="PROSITE" id="PS50126">
    <property type="entry name" value="S1"/>
    <property type="match status" value="10"/>
</dbReference>
<evidence type="ECO:0000256" key="5">
    <source>
        <dbReference type="ARBA" id="ARBA00022737"/>
    </source>
</evidence>
<feature type="compositionally biased region" description="Acidic residues" evidence="10">
    <location>
        <begin position="1447"/>
        <end position="1460"/>
    </location>
</feature>
<evidence type="ECO:0000256" key="7">
    <source>
        <dbReference type="ARBA" id="ARBA00055575"/>
    </source>
</evidence>
<comment type="subcellular location">
    <subcellularLocation>
        <location evidence="1">Nucleus</location>
        <location evidence="1">Nucleolus</location>
    </subcellularLocation>
</comment>
<dbReference type="InterPro" id="IPR011990">
    <property type="entry name" value="TPR-like_helical_dom_sf"/>
</dbReference>
<protein>
    <recommendedName>
        <fullName evidence="8">rRNA biogenesis protein RRP5</fullName>
    </recommendedName>
    <alternativeName>
        <fullName evidence="9">Ribosomal RNA-processing protein 5</fullName>
    </alternativeName>
</protein>
<dbReference type="FunFam" id="2.40.50.140:FF:000196">
    <property type="entry name" value="rRNA biogenesis protein RRP5"/>
    <property type="match status" value="1"/>
</dbReference>
<keyword evidence="13" id="KW-1185">Reference proteome</keyword>
<dbReference type="InterPro" id="IPR045209">
    <property type="entry name" value="Rrp5"/>
</dbReference>
<gene>
    <name evidence="12" type="ORF">EJ08DRAFT_638524</name>
</gene>
<dbReference type="EMBL" id="MU007068">
    <property type="protein sequence ID" value="KAF2425738.1"/>
    <property type="molecule type" value="Genomic_DNA"/>
</dbReference>
<feature type="domain" description="S1 motif" evidence="11">
    <location>
        <begin position="269"/>
        <end position="338"/>
    </location>
</feature>
<feature type="region of interest" description="Disordered" evidence="10">
    <location>
        <begin position="1421"/>
        <end position="1460"/>
    </location>
</feature>
<feature type="compositionally biased region" description="Basic and acidic residues" evidence="10">
    <location>
        <begin position="1507"/>
        <end position="1519"/>
    </location>
</feature>
<dbReference type="Gene3D" id="2.40.50.140">
    <property type="entry name" value="Nucleic acid-binding proteins"/>
    <property type="match status" value="9"/>
</dbReference>
<feature type="region of interest" description="Disordered" evidence="10">
    <location>
        <begin position="1482"/>
        <end position="1522"/>
    </location>
</feature>
<dbReference type="SMART" id="SM00386">
    <property type="entry name" value="HAT"/>
    <property type="match status" value="5"/>
</dbReference>
<proteinExistence type="predicted"/>
<sequence length="1793" mass="198462">MAPIKRNADSDAAILKKGKHSNDDRAAKRSKTDSKLDVQKAKDHITAGAKVTEKKLPSRSVLKTEEKSFPRGGASVLTPLEHKQIQIQATEDVLFEQAGNKKPTHGSDSENEGQNGAKDVQKKSKKRKKGKAADAEAAAKEEPVDKIEGLSYKRLVPGSLVLGQVVRVTSRDITLALPNNLIGYVPVTAISNQLTKRVEKLLEADEKQEEDEEAEDFEDIDPTKIFKIGQYLRTYVTSNGSDDNKKRIELSLYPNLVNKGLSKSDVVVDSMIQASVVSVEDHGLVMDLGLEDSTIKGFMGSKELGNEWDADKIEEGAIFLCLVAGLNSSGSIVKLTADHEKAGNLKKPHFVKQAPTIDAFLPGTAAEILITDVSSFGIRAQIMGLLKVTADLIHSGGAQKLDELEKKYTIGSRHKARIIFSFPKGDTHQIGVSVLEHVLTLSSCTLANPQGISPLEQLPLSSIVEKVKVTKVESGKGLFLDVGVPHVHAFAHISRLSDKKVDMLYQDTGPYKLDSVHQARVVGYNPIDGLFLVSLEPKVLAQPFLRIADIKVGQIVKGTIEKLVVNEHGVGGVLVKIADGITGLVNEMHMADVKLQHPERKFKEGMKVTARILSANAEKGTIRMTLKKSLINSEIDPWTSYDIIKVGDQAPGMLINVLSTGAIVQFYGQVKAFLPVAEMSEAYIKDPREHFREGQVVNVHVLSIDRDPVKMRVSCKDPSIFGHLQQSAYEAAKIGSLVSGTITEISPETITLELKSGLKGIIKLMHLSDGSEKKCASVMKGLRVGQKLKDMLVLEKQEKQHAIKLTNKPSLIKDAANDNLLSSFDQVKEGVEVDGFVRNTSDAGIFVEFASGLTSLLPYSSMPESMKSLKGSGFGVKTGQSISATVLRVDPTPQRFILTLLDEQVAAHKAKATTTDIPPPADKNLINPADKTMTTIEDFNMGTRTAAKIVTLLSTQINVRLADNVHGRVHVGELFKSWDEIEDPKHPTKQFKKLDQKNMSVKIIGLHHARSQKFLAFSHRQAHHSVFDLSVRRLDQEGADPYALPNLKVGDEAVVFIMLHQVGSLLVSPASETTGVIDALDLGDGVDIPEEYPVGSAIRVRVKSIREEGKFLVRFEPLERANKPRLSFEDLKVGSFHNGKIAQITESFLRVRIGKEDGKTITGEVGLTELVDDYEQANPSDFIRRSVVRVQVAHVDEVKKFVYFTMRPSIVSPERKSSIKDRHISSYTDLKPKDVVRGFIVAISNSGLIVSVGPEVTALVLVAELSDKFVKDWKEGFEVGQLVKGKIVSCDPEARRMTMSLKESTVSNDNWHPEFQWNNLAEGQVVDGTVVKVFDYGVFVLVNNSRNIRGLCHRSEIADGKVKDVSKLYEEGDKVKAKIIKLENGRQKKINFSLKASHFADLVDDEDMSDEEGGVAIKVDADEDEDMEDGGVDLGDVKDMNDRESDAEGGAEVSDMDIDEPFIKSEPRVGLIAGAFDWSGNIERDDTGNASDASQAADSKKKKRRKAEIQIDKTGDLDKNGPQSIADFERQLLGEPNASALWIQYMAFQLGLSEVEKAREIAERALRTIHMREEDEKFNVWVAWLNLENAYGTTESLEEVFERACQHSDKKEMHQRLASIYIDSGKHKEAEDLFERMRKIKDLSTNPSYWQNYATFLMSTLIKPDAARALLPRATQALPAHERRPVISRFAALEFTSPNGDAERGRTVFEGLVETYKNRVDVWDMYLDLEVGVHGDREKGRRLFERMAGMKMKPRRAKYVFKRWLQFEEGFGGKKDVDAVKKRAAEYVEAHGQ</sequence>
<feature type="domain" description="S1 motif" evidence="11">
    <location>
        <begin position="647"/>
        <end position="716"/>
    </location>
</feature>
<keyword evidence="6" id="KW-0539">Nucleus</keyword>
<evidence type="ECO:0000256" key="4">
    <source>
        <dbReference type="ARBA" id="ARBA00022553"/>
    </source>
</evidence>
<dbReference type="InterPro" id="IPR057301">
    <property type="entry name" value="Rrp5_OB_4th"/>
</dbReference>
<feature type="compositionally biased region" description="Basic and acidic residues" evidence="10">
    <location>
        <begin position="1435"/>
        <end position="1446"/>
    </location>
</feature>
<dbReference type="GO" id="GO:0032040">
    <property type="term" value="C:small-subunit processome"/>
    <property type="evidence" value="ECO:0007669"/>
    <property type="project" value="TreeGrafter"/>
</dbReference>
<keyword evidence="3" id="KW-0698">rRNA processing</keyword>
<dbReference type="Pfam" id="PF23459">
    <property type="entry name" value="S1_RRP5"/>
    <property type="match status" value="1"/>
</dbReference>
<evidence type="ECO:0000313" key="12">
    <source>
        <dbReference type="EMBL" id="KAF2425738.1"/>
    </source>
</evidence>
<feature type="domain" description="S1 motif" evidence="11">
    <location>
        <begin position="1323"/>
        <end position="1395"/>
    </location>
</feature>
<dbReference type="SUPFAM" id="SSF50249">
    <property type="entry name" value="Nucleic acid-binding proteins"/>
    <property type="match status" value="10"/>
</dbReference>
<dbReference type="InterPro" id="IPR048059">
    <property type="entry name" value="Rrp5_S1_rpt_hs1_sc1"/>
</dbReference>
<feature type="compositionally biased region" description="Basic and acidic residues" evidence="10">
    <location>
        <begin position="131"/>
        <end position="141"/>
    </location>
</feature>
<dbReference type="InterPro" id="IPR003107">
    <property type="entry name" value="HAT"/>
</dbReference>
<evidence type="ECO:0000256" key="2">
    <source>
        <dbReference type="ARBA" id="ARBA00022517"/>
    </source>
</evidence>
<dbReference type="CDD" id="cd05698">
    <property type="entry name" value="S1_Rrp5_repeat_hs6_sc5"/>
    <property type="match status" value="1"/>
</dbReference>
<feature type="domain" description="S1 motif" evidence="11">
    <location>
        <begin position="1233"/>
        <end position="1302"/>
    </location>
</feature>
<dbReference type="CDD" id="cd05697">
    <property type="entry name" value="S1_Rrp5_repeat_hs5"/>
    <property type="match status" value="1"/>
</dbReference>
<feature type="compositionally biased region" description="Acidic residues" evidence="10">
    <location>
        <begin position="1421"/>
        <end position="1431"/>
    </location>
</feature>